<evidence type="ECO:0000313" key="1">
    <source>
        <dbReference type="EMBL" id="KAK3773263.1"/>
    </source>
</evidence>
<dbReference type="AlphaFoldDB" id="A0AAE1DL02"/>
<name>A0AAE1DL02_9GAST</name>
<gene>
    <name evidence="1" type="ORF">RRG08_057125</name>
</gene>
<dbReference type="Proteomes" id="UP001283361">
    <property type="component" value="Unassembled WGS sequence"/>
</dbReference>
<accession>A0AAE1DL02</accession>
<organism evidence="1 2">
    <name type="scientific">Elysia crispata</name>
    <name type="common">lettuce slug</name>
    <dbReference type="NCBI Taxonomy" id="231223"/>
    <lineage>
        <taxon>Eukaryota</taxon>
        <taxon>Metazoa</taxon>
        <taxon>Spiralia</taxon>
        <taxon>Lophotrochozoa</taxon>
        <taxon>Mollusca</taxon>
        <taxon>Gastropoda</taxon>
        <taxon>Heterobranchia</taxon>
        <taxon>Euthyneura</taxon>
        <taxon>Panpulmonata</taxon>
        <taxon>Sacoglossa</taxon>
        <taxon>Placobranchoidea</taxon>
        <taxon>Plakobranchidae</taxon>
        <taxon>Elysia</taxon>
    </lineage>
</organism>
<evidence type="ECO:0000313" key="2">
    <source>
        <dbReference type="Proteomes" id="UP001283361"/>
    </source>
</evidence>
<proteinExistence type="predicted"/>
<dbReference type="EMBL" id="JAWDGP010003548">
    <property type="protein sequence ID" value="KAK3773263.1"/>
    <property type="molecule type" value="Genomic_DNA"/>
</dbReference>
<comment type="caution">
    <text evidence="1">The sequence shown here is derived from an EMBL/GenBank/DDBJ whole genome shotgun (WGS) entry which is preliminary data.</text>
</comment>
<keyword evidence="2" id="KW-1185">Reference proteome</keyword>
<protein>
    <submittedName>
        <fullName evidence="1">Uncharacterized protein</fullName>
    </submittedName>
</protein>
<sequence>MFVSLTHSTQGCQTRINQGHVCVPHGFGEHGCVPHTAPAATAVFHMRLQGHGCVTQGPRGTAIPHAVPGHGCVSHTAPGARLCSTHSSRGKAVFHARLQGPQLSYSRPYYRFKLN</sequence>
<reference evidence="1" key="1">
    <citation type="journal article" date="2023" name="G3 (Bethesda)">
        <title>A reference genome for the long-term kleptoplast-retaining sea slug Elysia crispata morphotype clarki.</title>
        <authorList>
            <person name="Eastman K.E."/>
            <person name="Pendleton A.L."/>
            <person name="Shaikh M.A."/>
            <person name="Suttiyut T."/>
            <person name="Ogas R."/>
            <person name="Tomko P."/>
            <person name="Gavelis G."/>
            <person name="Widhalm J.R."/>
            <person name="Wisecaver J.H."/>
        </authorList>
    </citation>
    <scope>NUCLEOTIDE SEQUENCE</scope>
    <source>
        <strain evidence="1">ECLA1</strain>
    </source>
</reference>